<name>A0A2V4UD66_9GAMM</name>
<dbReference type="PANTHER" id="PTHR47894:SF4">
    <property type="entry name" value="HTH-TYPE TRANSCRIPTIONAL REGULATOR GADX"/>
    <property type="match status" value="1"/>
</dbReference>
<dbReference type="PRINTS" id="PR00032">
    <property type="entry name" value="HTHARAC"/>
</dbReference>
<dbReference type="GO" id="GO:0005829">
    <property type="term" value="C:cytosol"/>
    <property type="evidence" value="ECO:0007669"/>
    <property type="project" value="TreeGrafter"/>
</dbReference>
<keyword evidence="1" id="KW-0805">Transcription regulation</keyword>
<proteinExistence type="predicted"/>
<dbReference type="Pfam" id="PF12833">
    <property type="entry name" value="HTH_18"/>
    <property type="match status" value="1"/>
</dbReference>
<dbReference type="Proteomes" id="UP000247746">
    <property type="component" value="Unassembled WGS sequence"/>
</dbReference>
<keyword evidence="2 5" id="KW-0238">DNA-binding</keyword>
<reference evidence="5 6" key="1">
    <citation type="submission" date="2018-06" db="EMBL/GenBank/DDBJ databases">
        <title>Genomic Encyclopedia of Type Strains, Phase III (KMG-III): the genomes of soil and plant-associated and newly described type strains.</title>
        <authorList>
            <person name="Whitman W."/>
        </authorList>
    </citation>
    <scope>NUCLEOTIDE SEQUENCE [LARGE SCALE GENOMIC DNA]</scope>
    <source>
        <strain evidence="5 6">CECT 5889</strain>
    </source>
</reference>
<feature type="domain" description="HTH araC/xylS-type" evidence="4">
    <location>
        <begin position="272"/>
        <end position="351"/>
    </location>
</feature>
<protein>
    <submittedName>
        <fullName evidence="5">AraC-like DNA-binding protein</fullName>
    </submittedName>
</protein>
<evidence type="ECO:0000256" key="3">
    <source>
        <dbReference type="ARBA" id="ARBA00023163"/>
    </source>
</evidence>
<dbReference type="SMART" id="SM00342">
    <property type="entry name" value="HTH_ARAC"/>
    <property type="match status" value="1"/>
</dbReference>
<dbReference type="PROSITE" id="PS01124">
    <property type="entry name" value="HTH_ARAC_FAMILY_2"/>
    <property type="match status" value="1"/>
</dbReference>
<organism evidence="5 6">
    <name type="scientific">Psychrobacter fozii</name>
    <dbReference type="NCBI Taxonomy" id="198480"/>
    <lineage>
        <taxon>Bacteria</taxon>
        <taxon>Pseudomonadati</taxon>
        <taxon>Pseudomonadota</taxon>
        <taxon>Gammaproteobacteria</taxon>
        <taxon>Moraxellales</taxon>
        <taxon>Moraxellaceae</taxon>
        <taxon>Psychrobacter</taxon>
    </lineage>
</organism>
<dbReference type="InterPro" id="IPR009057">
    <property type="entry name" value="Homeodomain-like_sf"/>
</dbReference>
<dbReference type="SUPFAM" id="SSF46689">
    <property type="entry name" value="Homeodomain-like"/>
    <property type="match status" value="1"/>
</dbReference>
<dbReference type="Gene3D" id="1.10.10.60">
    <property type="entry name" value="Homeodomain-like"/>
    <property type="match status" value="1"/>
</dbReference>
<dbReference type="InterPro" id="IPR020449">
    <property type="entry name" value="Tscrpt_reg_AraC-type_HTH"/>
</dbReference>
<evidence type="ECO:0000256" key="1">
    <source>
        <dbReference type="ARBA" id="ARBA00023015"/>
    </source>
</evidence>
<dbReference type="EMBL" id="QJSU01000012">
    <property type="protein sequence ID" value="PYE36609.1"/>
    <property type="molecule type" value="Genomic_DNA"/>
</dbReference>
<dbReference type="AlphaFoldDB" id="A0A2V4UD66"/>
<gene>
    <name evidence="5" type="ORF">DFP82_11255</name>
</gene>
<keyword evidence="3" id="KW-0804">Transcription</keyword>
<dbReference type="GO" id="GO:0000976">
    <property type="term" value="F:transcription cis-regulatory region binding"/>
    <property type="evidence" value="ECO:0007669"/>
    <property type="project" value="TreeGrafter"/>
</dbReference>
<dbReference type="PANTHER" id="PTHR47894">
    <property type="entry name" value="HTH-TYPE TRANSCRIPTIONAL REGULATOR GADX"/>
    <property type="match status" value="1"/>
</dbReference>
<evidence type="ECO:0000313" key="6">
    <source>
        <dbReference type="Proteomes" id="UP000247746"/>
    </source>
</evidence>
<sequence>MIEAEYSTHKSMMFAIREAMTLYLFDKKREKDIPKIAEIFLSMDSYGGDRVPMSAVMKEVNDLCNTLQDNYLGLSLNFLVNIESLPSYKAISECVRPFANVNNELPFLLVSRLVYRFFPLITQSITLKLSVEKGLLRFDFISNAPDTMNKHQIDGAMVLVYRIVEAFCPGMLKKLYVAQHHTAYELAYYESVFGAPAESANKISLLYALKCKNHYKDAASLLIKAEEELGRKFYINPLFNMLFTQFSEVSYKQRCEIIIDTMMGVSSPTRIQVADSMNISVSTLQRRLHDEGATFQEILEETRKRLAKLYLTERKISTTDVAYLLGYKSHSQFFKVFKTWFGITPKTYQNNQLSHIEDNI</sequence>
<evidence type="ECO:0000313" key="5">
    <source>
        <dbReference type="EMBL" id="PYE36609.1"/>
    </source>
</evidence>
<comment type="caution">
    <text evidence="5">The sequence shown here is derived from an EMBL/GenBank/DDBJ whole genome shotgun (WGS) entry which is preliminary data.</text>
</comment>
<evidence type="ECO:0000256" key="2">
    <source>
        <dbReference type="ARBA" id="ARBA00023125"/>
    </source>
</evidence>
<evidence type="ECO:0000259" key="4">
    <source>
        <dbReference type="PROSITE" id="PS01124"/>
    </source>
</evidence>
<dbReference type="OrthoDB" id="5582699at2"/>
<dbReference type="InterPro" id="IPR018060">
    <property type="entry name" value="HTH_AraC"/>
</dbReference>
<dbReference type="GO" id="GO:0003700">
    <property type="term" value="F:DNA-binding transcription factor activity"/>
    <property type="evidence" value="ECO:0007669"/>
    <property type="project" value="InterPro"/>
</dbReference>
<keyword evidence="6" id="KW-1185">Reference proteome</keyword>
<accession>A0A2V4UD66</accession>